<dbReference type="Pfam" id="PF00132">
    <property type="entry name" value="Hexapep"/>
    <property type="match status" value="1"/>
</dbReference>
<gene>
    <name evidence="6" type="ORF">GK091_20745</name>
</gene>
<keyword evidence="4 5" id="KW-0012">Acyltransferase</keyword>
<dbReference type="PROSITE" id="PS00101">
    <property type="entry name" value="HEXAPEP_TRANSFERASES"/>
    <property type="match status" value="1"/>
</dbReference>
<dbReference type="Proteomes" id="UP000477386">
    <property type="component" value="Unassembled WGS sequence"/>
</dbReference>
<evidence type="ECO:0000256" key="2">
    <source>
        <dbReference type="ARBA" id="ARBA00022679"/>
    </source>
</evidence>
<dbReference type="RefSeq" id="WP_164041792.1">
    <property type="nucleotide sequence ID" value="NZ_JAAGNZ010000002.1"/>
</dbReference>
<comment type="caution">
    <text evidence="6">The sequence shown here is derived from an EMBL/GenBank/DDBJ whole genome shotgun (WGS) entry which is preliminary data.</text>
</comment>
<dbReference type="GO" id="GO:0006535">
    <property type="term" value="P:cysteine biosynthetic process from serine"/>
    <property type="evidence" value="ECO:0007669"/>
    <property type="project" value="InterPro"/>
</dbReference>
<evidence type="ECO:0000256" key="3">
    <source>
        <dbReference type="ARBA" id="ARBA00022737"/>
    </source>
</evidence>
<dbReference type="InterPro" id="IPR045304">
    <property type="entry name" value="LbH_SAT"/>
</dbReference>
<dbReference type="EC" id="2.3.1.30" evidence="5"/>
<dbReference type="PANTHER" id="PTHR42811">
    <property type="entry name" value="SERINE ACETYLTRANSFERASE"/>
    <property type="match status" value="1"/>
</dbReference>
<keyword evidence="2 5" id="KW-0808">Transferase</keyword>
<sequence length="182" mass="20208">MDAIIKADLYRYTGQTGFRAFMKCLLTPGFRYTYCFRKVSRHGKFSLPGAFYRLFYYHYTFKFGFQINHNTKVGKGLVIQHFGPIVINKQAVIGDNCYIAHNVTIGQTNRGERKGCPTIGNKVWIGTGAVIVGRITVGDNVLIAPNTFVNFDIPADSVVIGSPAKVIANKEATADYIVNTVD</sequence>
<organism evidence="6 7">
    <name type="scientific">Spirosoma agri</name>
    <dbReference type="NCBI Taxonomy" id="1987381"/>
    <lineage>
        <taxon>Bacteria</taxon>
        <taxon>Pseudomonadati</taxon>
        <taxon>Bacteroidota</taxon>
        <taxon>Cytophagia</taxon>
        <taxon>Cytophagales</taxon>
        <taxon>Cytophagaceae</taxon>
        <taxon>Spirosoma</taxon>
    </lineage>
</organism>
<evidence type="ECO:0000313" key="6">
    <source>
        <dbReference type="EMBL" id="NEU69328.1"/>
    </source>
</evidence>
<protein>
    <recommendedName>
        <fullName evidence="5">Serine acetyltransferase</fullName>
        <ecNumber evidence="5">2.3.1.30</ecNumber>
    </recommendedName>
</protein>
<dbReference type="EMBL" id="JAAGNZ010000002">
    <property type="protein sequence ID" value="NEU69328.1"/>
    <property type="molecule type" value="Genomic_DNA"/>
</dbReference>
<accession>A0A6M0IM30</accession>
<dbReference type="InterPro" id="IPR018357">
    <property type="entry name" value="Hexapep_transf_CS"/>
</dbReference>
<dbReference type="SUPFAM" id="SSF51161">
    <property type="entry name" value="Trimeric LpxA-like enzymes"/>
    <property type="match status" value="1"/>
</dbReference>
<dbReference type="InterPro" id="IPR005881">
    <property type="entry name" value="Ser_O-AcTrfase"/>
</dbReference>
<dbReference type="GO" id="GO:0005737">
    <property type="term" value="C:cytoplasm"/>
    <property type="evidence" value="ECO:0007669"/>
    <property type="project" value="InterPro"/>
</dbReference>
<evidence type="ECO:0000256" key="1">
    <source>
        <dbReference type="ARBA" id="ARBA00007274"/>
    </source>
</evidence>
<keyword evidence="7" id="KW-1185">Reference proteome</keyword>
<dbReference type="InterPro" id="IPR001451">
    <property type="entry name" value="Hexapep"/>
</dbReference>
<dbReference type="CDD" id="cd03354">
    <property type="entry name" value="LbH_SAT"/>
    <property type="match status" value="1"/>
</dbReference>
<dbReference type="PIRSF" id="PIRSF000441">
    <property type="entry name" value="CysE"/>
    <property type="match status" value="1"/>
</dbReference>
<dbReference type="InterPro" id="IPR011004">
    <property type="entry name" value="Trimer_LpxA-like_sf"/>
</dbReference>
<evidence type="ECO:0000256" key="4">
    <source>
        <dbReference type="ARBA" id="ARBA00023315"/>
    </source>
</evidence>
<keyword evidence="3" id="KW-0677">Repeat</keyword>
<comment type="similarity">
    <text evidence="1 5">Belongs to the transferase hexapeptide repeat family.</text>
</comment>
<evidence type="ECO:0000256" key="5">
    <source>
        <dbReference type="PIRNR" id="PIRNR000441"/>
    </source>
</evidence>
<comment type="catalytic activity">
    <reaction evidence="5">
        <text>L-serine + acetyl-CoA = O-acetyl-L-serine + CoA</text>
        <dbReference type="Rhea" id="RHEA:24560"/>
        <dbReference type="ChEBI" id="CHEBI:33384"/>
        <dbReference type="ChEBI" id="CHEBI:57287"/>
        <dbReference type="ChEBI" id="CHEBI:57288"/>
        <dbReference type="ChEBI" id="CHEBI:58340"/>
        <dbReference type="EC" id="2.3.1.30"/>
    </reaction>
</comment>
<evidence type="ECO:0000313" key="7">
    <source>
        <dbReference type="Proteomes" id="UP000477386"/>
    </source>
</evidence>
<dbReference type="Gene3D" id="2.160.10.10">
    <property type="entry name" value="Hexapeptide repeat proteins"/>
    <property type="match status" value="1"/>
</dbReference>
<proteinExistence type="inferred from homology"/>
<reference evidence="6 7" key="1">
    <citation type="submission" date="2020-02" db="EMBL/GenBank/DDBJ databases">
        <title>Draft genome sequence of two Spirosoma agri KCTC 52727 and Spirosoma terrae KCTC 52035.</title>
        <authorList>
            <person name="Rojas J."/>
            <person name="Ambika Manirajan B."/>
            <person name="Ratering S."/>
            <person name="Suarez C."/>
            <person name="Schnell S."/>
        </authorList>
    </citation>
    <scope>NUCLEOTIDE SEQUENCE [LARGE SCALE GENOMIC DNA]</scope>
    <source>
        <strain evidence="6 7">KCTC 52727</strain>
    </source>
</reference>
<dbReference type="GO" id="GO:0009001">
    <property type="term" value="F:serine O-acetyltransferase activity"/>
    <property type="evidence" value="ECO:0007669"/>
    <property type="project" value="UniProtKB-EC"/>
</dbReference>
<dbReference type="AlphaFoldDB" id="A0A6M0IM30"/>
<name>A0A6M0IM30_9BACT</name>